<evidence type="ECO:0000313" key="1">
    <source>
        <dbReference type="EMBL" id="TCD74938.1"/>
    </source>
</evidence>
<organism evidence="1 2">
    <name type="scientific">Bifidobacterium longum subsp. longum</name>
    <dbReference type="NCBI Taxonomy" id="1679"/>
    <lineage>
        <taxon>Bacteria</taxon>
        <taxon>Bacillati</taxon>
        <taxon>Actinomycetota</taxon>
        <taxon>Actinomycetes</taxon>
        <taxon>Bifidobacteriales</taxon>
        <taxon>Bifidobacteriaceae</taxon>
        <taxon>Bifidobacterium</taxon>
    </lineage>
</organism>
<dbReference type="Proteomes" id="UP000293701">
    <property type="component" value="Unassembled WGS sequence"/>
</dbReference>
<sequence length="175" mass="19481">MQRINLFPDPNMANTIFQCIPRQCTVDFPTVSGFRWLRATTSGSGDIYAQYQLMGANLPRAGVYHIHAVCYARGSGAFFRVYAGVGNGFTLLYETGIADDQTRWIDADITIPANTTQLLIRVIPPSTVGKFILIRDILLESKSTYDTAIGGGFRASSRETRCHFSRRDYRAGDAR</sequence>
<comment type="caution">
    <text evidence="1">The sequence shown here is derived from an EMBL/GenBank/DDBJ whole genome shotgun (WGS) entry which is preliminary data.</text>
</comment>
<protein>
    <submittedName>
        <fullName evidence="1">Uncharacterized protein</fullName>
    </submittedName>
</protein>
<proteinExistence type="predicted"/>
<dbReference type="EMBL" id="SHPM01000015">
    <property type="protein sequence ID" value="TCD74938.1"/>
    <property type="molecule type" value="Genomic_DNA"/>
</dbReference>
<gene>
    <name evidence="1" type="ORF">MCC10002_0654</name>
</gene>
<evidence type="ECO:0000313" key="2">
    <source>
        <dbReference type="Proteomes" id="UP000293701"/>
    </source>
</evidence>
<reference evidence="1 2" key="1">
    <citation type="journal article" date="2018" name="Sci. Rep.">
        <title>Genomic diversity and distribution of Bifidobacterium longum subsp. longum across the human lifespan.</title>
        <authorList>
            <person name="Odamaki T."/>
            <person name="Bottacini F."/>
            <person name="Kato K."/>
            <person name="Mitsuyama E."/>
            <person name="Yoshida K."/>
            <person name="Horigome A."/>
            <person name="Xiao J.Z."/>
            <person name="van Sinderen D."/>
        </authorList>
    </citation>
    <scope>NUCLEOTIDE SEQUENCE [LARGE SCALE GENOMIC DNA]</scope>
    <source>
        <strain evidence="1 2">MCC10002</strain>
    </source>
</reference>
<name>A0A4R0SAE8_BIFLL</name>
<accession>A0A4R0SAE8</accession>
<dbReference type="AlphaFoldDB" id="A0A4R0SAE8"/>